<keyword evidence="5" id="KW-1185">Reference proteome</keyword>
<dbReference type="SUPFAM" id="SSF102588">
    <property type="entry name" value="LmbE-like"/>
    <property type="match status" value="1"/>
</dbReference>
<dbReference type="RefSeq" id="WP_355716217.1">
    <property type="nucleotide sequence ID" value="NZ_JBEXNP010000004.1"/>
</dbReference>
<dbReference type="SUPFAM" id="SSF89372">
    <property type="entry name" value="Fucose-specific lectin"/>
    <property type="match status" value="1"/>
</dbReference>
<dbReference type="InterPro" id="IPR024078">
    <property type="entry name" value="LmbE-like_dom_sf"/>
</dbReference>
<gene>
    <name evidence="4" type="ORF">ACFYWW_02435</name>
</gene>
<feature type="region of interest" description="Disordered" evidence="2">
    <location>
        <begin position="719"/>
        <end position="739"/>
    </location>
</feature>
<dbReference type="InterPro" id="IPR058502">
    <property type="entry name" value="PLL-like_beta-prop"/>
</dbReference>
<dbReference type="PANTHER" id="PTHR12993">
    <property type="entry name" value="N-ACETYLGLUCOSAMINYL-PHOSPHATIDYLINOSITOL DE-N-ACETYLASE-RELATED"/>
    <property type="match status" value="1"/>
</dbReference>
<feature type="region of interest" description="Disordered" evidence="2">
    <location>
        <begin position="402"/>
        <end position="428"/>
    </location>
</feature>
<feature type="domain" description="PLL-like beta propeller" evidence="3">
    <location>
        <begin position="496"/>
        <end position="565"/>
    </location>
</feature>
<feature type="region of interest" description="Disordered" evidence="2">
    <location>
        <begin position="43"/>
        <end position="66"/>
    </location>
</feature>
<organism evidence="4 5">
    <name type="scientific">Streptomyces flavidovirens</name>
    <dbReference type="NCBI Taxonomy" id="67298"/>
    <lineage>
        <taxon>Bacteria</taxon>
        <taxon>Bacillati</taxon>
        <taxon>Actinomycetota</taxon>
        <taxon>Actinomycetes</taxon>
        <taxon>Kitasatosporales</taxon>
        <taxon>Streptomycetaceae</taxon>
        <taxon>Streptomyces</taxon>
    </lineage>
</organism>
<dbReference type="PANTHER" id="PTHR12993:SF26">
    <property type="entry name" value="1D-MYO-INOSITOL 2-ACETAMIDO-2-DEOXY-ALPHA-D-GLUCOPYRANOSIDE DEACETYLASE"/>
    <property type="match status" value="1"/>
</dbReference>
<reference evidence="4 5" key="1">
    <citation type="submission" date="2024-10" db="EMBL/GenBank/DDBJ databases">
        <title>The Natural Products Discovery Center: Release of the First 8490 Sequenced Strains for Exploring Actinobacteria Biosynthetic Diversity.</title>
        <authorList>
            <person name="Kalkreuter E."/>
            <person name="Kautsar S.A."/>
            <person name="Yang D."/>
            <person name="Bader C.D."/>
            <person name="Teijaro C.N."/>
            <person name="Fluegel L."/>
            <person name="Davis C.M."/>
            <person name="Simpson J.R."/>
            <person name="Lauterbach L."/>
            <person name="Steele A.D."/>
            <person name="Gui C."/>
            <person name="Meng S."/>
            <person name="Li G."/>
            <person name="Viehrig K."/>
            <person name="Ye F."/>
            <person name="Su P."/>
            <person name="Kiefer A.F."/>
            <person name="Nichols A."/>
            <person name="Cepeda A.J."/>
            <person name="Yan W."/>
            <person name="Fan B."/>
            <person name="Jiang Y."/>
            <person name="Adhikari A."/>
            <person name="Zheng C.-J."/>
            <person name="Schuster L."/>
            <person name="Cowan T.M."/>
            <person name="Smanski M.J."/>
            <person name="Chevrette M.G."/>
            <person name="De Carvalho L.P.S."/>
            <person name="Shen B."/>
        </authorList>
    </citation>
    <scope>NUCLEOTIDE SEQUENCE [LARGE SCALE GENOMIC DNA]</scope>
    <source>
        <strain evidence="4 5">NPDC003029</strain>
    </source>
</reference>
<evidence type="ECO:0000256" key="1">
    <source>
        <dbReference type="ARBA" id="ARBA00022833"/>
    </source>
</evidence>
<feature type="compositionally biased region" description="Basic and acidic residues" evidence="2">
    <location>
        <begin position="57"/>
        <end position="66"/>
    </location>
</feature>
<feature type="compositionally biased region" description="Low complexity" evidence="2">
    <location>
        <begin position="47"/>
        <end position="56"/>
    </location>
</feature>
<proteinExistence type="predicted"/>
<evidence type="ECO:0000259" key="3">
    <source>
        <dbReference type="Pfam" id="PF26607"/>
    </source>
</evidence>
<dbReference type="Pfam" id="PF26607">
    <property type="entry name" value="DUF8189"/>
    <property type="match status" value="1"/>
</dbReference>
<name>A0ABW6R7V9_9ACTN</name>
<dbReference type="Proteomes" id="UP001601976">
    <property type="component" value="Unassembled WGS sequence"/>
</dbReference>
<dbReference type="Pfam" id="PF02585">
    <property type="entry name" value="PIG-L"/>
    <property type="match status" value="1"/>
</dbReference>
<feature type="compositionally biased region" description="Basic and acidic residues" evidence="2">
    <location>
        <begin position="402"/>
        <end position="416"/>
    </location>
</feature>
<dbReference type="InterPro" id="IPR003737">
    <property type="entry name" value="GlcNAc_PI_deacetylase-related"/>
</dbReference>
<dbReference type="Gene3D" id="3.40.50.10320">
    <property type="entry name" value="LmbE-like"/>
    <property type="match status" value="1"/>
</dbReference>
<accession>A0ABW6R7V9</accession>
<comment type="caution">
    <text evidence="4">The sequence shown here is derived from an EMBL/GenBank/DDBJ whole genome shotgun (WGS) entry which is preliminary data.</text>
</comment>
<dbReference type="EMBL" id="JBIAPK010000001">
    <property type="protein sequence ID" value="MFF3337584.1"/>
    <property type="molecule type" value="Genomic_DNA"/>
</dbReference>
<evidence type="ECO:0000313" key="4">
    <source>
        <dbReference type="EMBL" id="MFF3337584.1"/>
    </source>
</evidence>
<evidence type="ECO:0000313" key="5">
    <source>
        <dbReference type="Proteomes" id="UP001601976"/>
    </source>
</evidence>
<protein>
    <submittedName>
        <fullName evidence="4">PIG-L family deacetylase</fullName>
    </submittedName>
</protein>
<evidence type="ECO:0000256" key="2">
    <source>
        <dbReference type="SAM" id="MobiDB-lite"/>
    </source>
</evidence>
<keyword evidence="1" id="KW-0862">Zinc</keyword>
<sequence length="739" mass="77836">MPPRARSTSRLPRRALPSVVLATLLLTVTGIQLARPAVPLAASGSKAARTVTAGTADTDRGTGEAEPVRAAGESVMQIVSHPDDDLFFMNPDLSQSIRTGHSLTSVYLTAGEADGVNSFRGGKNRGVPLPAPDKERYAEARQNGIRAAYAEMATGDRTSPWQRSAIRTDGGGWAELDTLKARPEVSLVWIQLHEAGASAANRPHSLHGLWDGQVRTLGSELSSGTPVTENFSYTRDQVVQTITGLLKRFQPTYVRMLDPTNGRESTPHILPDHQDHMYGARFAQLALTEYGKTGKHPHFTVQNYLGYLNGSLPHVLGPEAVREKLDTLKTYAWTDYPNNYCDAEAGCGDRKVAGRPTGPGWVYGIRHSRNNSTSWLQSGAREGELWAFSVLDTRLAVWHREPGTKDGSRAGARSEPEPAWTGPTLLGGTGLDSGITSEKLPDGRIALFGTRTSFEGPIGYRRDVVTAVQSSVGGPFGPWQSLGMPHSPQAPDSLDISAPAVTVDREGRATVYLRDGGHALSSRTQLPDGSWAPWRALGGQQVFGDPAAAVDSQGRGYVFAQTLTSTVVWTQDSPGAPLRGPVPAALPATPVPPTVRPDGDGVRLYFREPGSGTVLAVRFAAGASTGAVTAAAPTDAVTDLGGRAGFGPVSATGGLLAARDGSGLLGTAVLPPGRAGVPRWNRGSFLFGGAPASTTDTAGNTSVAAVALDGRLYWTGSDASGWQPVGPAPVTSRPAADVH</sequence>